<dbReference type="EMBL" id="AECZ01000005">
    <property type="protein sequence ID" value="EFL52182.1"/>
    <property type="molecule type" value="Genomic_DNA"/>
</dbReference>
<sequence>MATNETLFTPKLTGRNYTTPDLRAKLTGTARYADDFRAEGMLVCKLLTSPMPHAKVKRLDTKAALAIPGVRAILTADDLPPPADSVTDRGEVIKASPFAERALTMEPLYQGEPILAVAATDEAAAVAAIEAIDIEYEPLPFVINPLDSLRPDGPNARGAGNVWLPPGQGETRARVGLFKWTRSDFAAAGPDRLPLGKATGEWSFGDVEAGLQKADLVLDETFVTPNVSHQALETRSTLAWWENGKLHLAAGTQSTIQTVPALARWMNMDPADIVFVSQYTGGGFGGKITASIPVVIPALLARKTNAPVMMRVTREEEQYIGRARPSLIGRMRAGFSKEGRLTALDMFVVMDNGPYEEQYDAFISGRMASLLYQPRAMRWRGVTVLTNTPTRAAQTSPGGLQAQAFMGPVLAKAAKRLKLDPLAVCRINSPEGRAPVGPPKPDGTLHAATSAFVKEALDQGAEAFGWQRRRDRPAPDNGPVRRGLGVATGCFVAGTIGFDGLFVITPEGRLRIHTGVGNLGTESFSDVQRVVADAMDVPWEACEILWGDTGKHLGWSCVSGGSQTVHAMSRAGLAASLDAKRKLREIAARTLGGGPEEYAVGGGRVFRAATGQGLSFAEAAKRAIALGGAYDGHECPDDVHKLTKVSVAALAGQGLVAVAKDAFGRDGQTYSYVAAFAEVAVDTETGMYRITDFHAQADAGRIVHPQAFGGQVFGRSMLGIGHATSQKWFYDTHYGLPVAKRFYQTRPPTILSAPEKFSWGAVGRPDPQTPVGARGIGEPPTGAACAAVLCALADALGEDAFVRAPIMADTVLAALAPGAELPVGGLAANA</sequence>
<evidence type="ECO:0000313" key="4">
    <source>
        <dbReference type="EMBL" id="EFL52182.1"/>
    </source>
</evidence>
<dbReference type="InterPro" id="IPR046867">
    <property type="entry name" value="AldOxase/xan_DH_MoCoBD2"/>
</dbReference>
<dbReference type="PANTHER" id="PTHR11908:SF132">
    <property type="entry name" value="ALDEHYDE OXIDASE 1-RELATED"/>
    <property type="match status" value="1"/>
</dbReference>
<feature type="domain" description="Aldehyde oxidase/xanthine dehydrogenase a/b hammerhead" evidence="3">
    <location>
        <begin position="27"/>
        <end position="140"/>
    </location>
</feature>
<evidence type="ECO:0000256" key="2">
    <source>
        <dbReference type="ARBA" id="ARBA00023002"/>
    </source>
</evidence>
<dbReference type="Gene3D" id="3.30.365.10">
    <property type="entry name" value="Aldehyde oxidase/xanthine dehydrogenase, molybdopterin binding domain"/>
    <property type="match status" value="4"/>
</dbReference>
<organism evidence="4 5">
    <name type="scientific">Solidesulfovibrio fructosivorans JJ]</name>
    <dbReference type="NCBI Taxonomy" id="596151"/>
    <lineage>
        <taxon>Bacteria</taxon>
        <taxon>Pseudomonadati</taxon>
        <taxon>Thermodesulfobacteriota</taxon>
        <taxon>Desulfovibrionia</taxon>
        <taxon>Desulfovibrionales</taxon>
        <taxon>Desulfovibrionaceae</taxon>
        <taxon>Solidesulfovibrio</taxon>
    </lineage>
</organism>
<dbReference type="OrthoDB" id="9775084at2"/>
<keyword evidence="2" id="KW-0560">Oxidoreductase</keyword>
<dbReference type="PANTHER" id="PTHR11908">
    <property type="entry name" value="XANTHINE DEHYDROGENASE"/>
    <property type="match status" value="1"/>
</dbReference>
<evidence type="ECO:0000313" key="5">
    <source>
        <dbReference type="Proteomes" id="UP000006250"/>
    </source>
</evidence>
<dbReference type="SMART" id="SM01008">
    <property type="entry name" value="Ald_Xan_dh_C"/>
    <property type="match status" value="1"/>
</dbReference>
<keyword evidence="5" id="KW-1185">Reference proteome</keyword>
<dbReference type="eggNOG" id="COG1529">
    <property type="taxonomic scope" value="Bacteria"/>
</dbReference>
<dbReference type="InterPro" id="IPR008274">
    <property type="entry name" value="AldOxase/xan_DH_MoCoBD1"/>
</dbReference>
<dbReference type="Pfam" id="PF01315">
    <property type="entry name" value="Ald_Xan_dh_C"/>
    <property type="match status" value="1"/>
</dbReference>
<dbReference type="Pfam" id="PF20256">
    <property type="entry name" value="MoCoBD_2"/>
    <property type="match status" value="1"/>
</dbReference>
<dbReference type="InterPro" id="IPR000674">
    <property type="entry name" value="Ald_Oxase/Xan_DH_a/b"/>
</dbReference>
<dbReference type="Proteomes" id="UP000006250">
    <property type="component" value="Unassembled WGS sequence"/>
</dbReference>
<comment type="caution">
    <text evidence="4">The sequence shown here is derived from an EMBL/GenBank/DDBJ whole genome shotgun (WGS) entry which is preliminary data.</text>
</comment>
<dbReference type="RefSeq" id="WP_005991709.1">
    <property type="nucleotide sequence ID" value="NZ_AECZ01000005.1"/>
</dbReference>
<gene>
    <name evidence="4" type="ORF">DesfrDRAFT_1002</name>
</gene>
<accession>E1JTQ3</accession>
<dbReference type="SUPFAM" id="SSF56003">
    <property type="entry name" value="Molybdenum cofactor-binding domain"/>
    <property type="match status" value="1"/>
</dbReference>
<dbReference type="InterPro" id="IPR037165">
    <property type="entry name" value="AldOxase/xan_DH_Mopterin-bd_sf"/>
</dbReference>
<reference evidence="4 5" key="1">
    <citation type="submission" date="2010-08" db="EMBL/GenBank/DDBJ databases">
        <title>The draft genome of Desulfovibrio fructosovorans JJ.</title>
        <authorList>
            <consortium name="US DOE Joint Genome Institute (JGI-PGF)"/>
            <person name="Lucas S."/>
            <person name="Copeland A."/>
            <person name="Lapidus A."/>
            <person name="Cheng J.-F."/>
            <person name="Bruce D."/>
            <person name="Goodwin L."/>
            <person name="Pitluck S."/>
            <person name="Land M.L."/>
            <person name="Hauser L."/>
            <person name="Chang Y.-J."/>
            <person name="Jeffries C."/>
            <person name="Wall J.D."/>
            <person name="Stahl D.A."/>
            <person name="Arkin A.P."/>
            <person name="Dehal P."/>
            <person name="Stolyar S.M."/>
            <person name="Hazen T.C."/>
            <person name="Woyke T.J."/>
        </authorList>
    </citation>
    <scope>NUCLEOTIDE SEQUENCE [LARGE SCALE GENOMIC DNA]</scope>
    <source>
        <strain evidence="4 5">JJ</strain>
    </source>
</reference>
<dbReference type="GO" id="GO:0016491">
    <property type="term" value="F:oxidoreductase activity"/>
    <property type="evidence" value="ECO:0007669"/>
    <property type="project" value="UniProtKB-KW"/>
</dbReference>
<evidence type="ECO:0000259" key="3">
    <source>
        <dbReference type="SMART" id="SM01008"/>
    </source>
</evidence>
<evidence type="ECO:0000256" key="1">
    <source>
        <dbReference type="ARBA" id="ARBA00022505"/>
    </source>
</evidence>
<dbReference type="InterPro" id="IPR036856">
    <property type="entry name" value="Ald_Oxase/Xan_DH_a/b_sf"/>
</dbReference>
<dbReference type="AlphaFoldDB" id="E1JTQ3"/>
<dbReference type="GO" id="GO:0005506">
    <property type="term" value="F:iron ion binding"/>
    <property type="evidence" value="ECO:0007669"/>
    <property type="project" value="InterPro"/>
</dbReference>
<keyword evidence="1" id="KW-0500">Molybdenum</keyword>
<dbReference type="Gene3D" id="3.90.1170.50">
    <property type="entry name" value="Aldehyde oxidase/xanthine dehydrogenase, a/b hammerhead"/>
    <property type="match status" value="1"/>
</dbReference>
<proteinExistence type="predicted"/>
<protein>
    <submittedName>
        <fullName evidence="4">Aldehyde oxidase and xanthine dehydrogenase molybdopterin binding</fullName>
    </submittedName>
</protein>
<dbReference type="SUPFAM" id="SSF54665">
    <property type="entry name" value="CO dehydrogenase molybdoprotein N-domain-like"/>
    <property type="match status" value="1"/>
</dbReference>
<dbReference type="Pfam" id="PF02738">
    <property type="entry name" value="MoCoBD_1"/>
    <property type="match status" value="1"/>
</dbReference>
<name>E1JTQ3_SOLFR</name>
<dbReference type="STRING" id="596151.DesfrDRAFT_1002"/>
<dbReference type="InterPro" id="IPR016208">
    <property type="entry name" value="Ald_Oxase/xanthine_DH-like"/>
</dbReference>